<sequence length="371" mass="39438">MSLVWVLLALWVGVAQAAPAAQSPGALQAAPTTDPTAAADEAVRAWLAREPLSPVALAGVPAEELCRELPGLLENPPPPQGTTVNFGNRVERPTEDPATRRYTYPVTLPGGRLEVLEVVLREEGNAWNAERVGLQREPTPTIPAFFQTPVAAWGFVLLTLGLLYGLARPSFFRRWLAEGWGYVKAHRRLVIGTVALLYGLFTLGVFSGAALPPVCQAAISEIVARGVAGLGATEAYESGNVARAAVVTMYQNFVMGTLVTTYGVALISFGALAYLLNGARFLALGLPFGFLTQADPVTLLAVLVLIVVELMAYVLVTAGGGMLLATLVREGFGGFRLAFRKLTMTLPIAFLLLVIGAWYEAAIIILPTLLG</sequence>
<evidence type="ECO:0008006" key="6">
    <source>
        <dbReference type="Google" id="ProtNLM"/>
    </source>
</evidence>
<keyword evidence="2" id="KW-0812">Transmembrane</keyword>
<evidence type="ECO:0000313" key="4">
    <source>
        <dbReference type="EMBL" id="ADI14577.1"/>
    </source>
</evidence>
<accession>D7CXH5</accession>
<feature type="region of interest" description="Disordered" evidence="1">
    <location>
        <begin position="71"/>
        <end position="94"/>
    </location>
</feature>
<dbReference type="OrthoDB" id="25045at2"/>
<keyword evidence="2" id="KW-0472">Membrane</keyword>
<evidence type="ECO:0000313" key="5">
    <source>
        <dbReference type="Proteomes" id="UP000000379"/>
    </source>
</evidence>
<dbReference type="KEGG" id="tra:Trad_1455"/>
<gene>
    <name evidence="4" type="ordered locus">Trad_1455</name>
</gene>
<feature type="chain" id="PRO_5003094672" description="Yip1 domain-containing protein" evidence="3">
    <location>
        <begin position="18"/>
        <end position="371"/>
    </location>
</feature>
<feature type="transmembrane region" description="Helical" evidence="2">
    <location>
        <begin position="150"/>
        <end position="167"/>
    </location>
</feature>
<keyword evidence="2" id="KW-1133">Transmembrane helix</keyword>
<proteinExistence type="predicted"/>
<reference evidence="5" key="1">
    <citation type="submission" date="2010-05" db="EMBL/GenBank/DDBJ databases">
        <title>The complete genome of Truepera radiovictris DSM 17093.</title>
        <authorList>
            <consortium name="US DOE Joint Genome Institute (JGI-PGF)"/>
            <person name="Lucas S."/>
            <person name="Copeland A."/>
            <person name="Lapidus A."/>
            <person name="Glavina del Rio T."/>
            <person name="Dalin E."/>
            <person name="Tice H."/>
            <person name="Bruce D."/>
            <person name="Goodwin L."/>
            <person name="Pitluck S."/>
            <person name="Kyrpides N."/>
            <person name="Mavromatis K."/>
            <person name="Ovchinnikova G."/>
            <person name="Munk A.C."/>
            <person name="Detter J.C."/>
            <person name="Han C."/>
            <person name="Tapia R."/>
            <person name="Land M."/>
            <person name="Hauser L."/>
            <person name="Markowitz V."/>
            <person name="Cheng J.-F."/>
            <person name="Hugenholtz P."/>
            <person name="Woyke T."/>
            <person name="Wu D."/>
            <person name="Tindall B."/>
            <person name="Pomrenke H.G."/>
            <person name="Brambilla E."/>
            <person name="Klenk H.-P."/>
            <person name="Eisen J.A."/>
        </authorList>
    </citation>
    <scope>NUCLEOTIDE SEQUENCE [LARGE SCALE GENOMIC DNA]</scope>
    <source>
        <strain evidence="5">DSM 17093 / CIP 108686 / LMG 22925 / RQ-24</strain>
    </source>
</reference>
<keyword evidence="5" id="KW-1185">Reference proteome</keyword>
<feature type="transmembrane region" description="Helical" evidence="2">
    <location>
        <begin position="188"/>
        <end position="211"/>
    </location>
</feature>
<dbReference type="HOGENOM" id="CLU_782578_0_0_0"/>
<feature type="signal peptide" evidence="3">
    <location>
        <begin position="1"/>
        <end position="17"/>
    </location>
</feature>
<name>D7CXH5_TRURR</name>
<evidence type="ECO:0000256" key="2">
    <source>
        <dbReference type="SAM" id="Phobius"/>
    </source>
</evidence>
<dbReference type="RefSeq" id="WP_013177945.1">
    <property type="nucleotide sequence ID" value="NC_014221.1"/>
</dbReference>
<evidence type="ECO:0000256" key="3">
    <source>
        <dbReference type="SAM" id="SignalP"/>
    </source>
</evidence>
<dbReference type="EMBL" id="CP002049">
    <property type="protein sequence ID" value="ADI14577.1"/>
    <property type="molecule type" value="Genomic_DNA"/>
</dbReference>
<dbReference type="STRING" id="649638.Trad_1455"/>
<protein>
    <recommendedName>
        <fullName evidence="6">Yip1 domain-containing protein</fullName>
    </recommendedName>
</protein>
<dbReference type="Proteomes" id="UP000000379">
    <property type="component" value="Chromosome"/>
</dbReference>
<reference evidence="4 5" key="2">
    <citation type="journal article" date="2011" name="Stand. Genomic Sci.">
        <title>Complete genome sequence of Truepera radiovictrix type strain (RQ-24).</title>
        <authorList>
            <person name="Ivanova N."/>
            <person name="Rohde C."/>
            <person name="Munk C."/>
            <person name="Nolan M."/>
            <person name="Lucas S."/>
            <person name="Del Rio T.G."/>
            <person name="Tice H."/>
            <person name="Deshpande S."/>
            <person name="Cheng J.F."/>
            <person name="Tapia R."/>
            <person name="Han C."/>
            <person name="Goodwin L."/>
            <person name="Pitluck S."/>
            <person name="Liolios K."/>
            <person name="Mavromatis K."/>
            <person name="Mikhailova N."/>
            <person name="Pati A."/>
            <person name="Chen A."/>
            <person name="Palaniappan K."/>
            <person name="Land M."/>
            <person name="Hauser L."/>
            <person name="Chang Y.J."/>
            <person name="Jeffries C.D."/>
            <person name="Brambilla E."/>
            <person name="Rohde M."/>
            <person name="Goker M."/>
            <person name="Tindall B.J."/>
            <person name="Woyke T."/>
            <person name="Bristow J."/>
            <person name="Eisen J.A."/>
            <person name="Markowitz V."/>
            <person name="Hugenholtz P."/>
            <person name="Kyrpides N.C."/>
            <person name="Klenk H.P."/>
            <person name="Lapidus A."/>
        </authorList>
    </citation>
    <scope>NUCLEOTIDE SEQUENCE [LARGE SCALE GENOMIC DNA]</scope>
    <source>
        <strain evidence="5">DSM 17093 / CIP 108686 / LMG 22925 / RQ-24</strain>
    </source>
</reference>
<organism evidence="4 5">
    <name type="scientific">Truepera radiovictrix (strain DSM 17093 / CIP 108686 / LMG 22925 / RQ-24)</name>
    <dbReference type="NCBI Taxonomy" id="649638"/>
    <lineage>
        <taxon>Bacteria</taxon>
        <taxon>Thermotogati</taxon>
        <taxon>Deinococcota</taxon>
        <taxon>Deinococci</taxon>
        <taxon>Trueperales</taxon>
        <taxon>Trueperaceae</taxon>
        <taxon>Truepera</taxon>
    </lineage>
</organism>
<feature type="transmembrane region" description="Helical" evidence="2">
    <location>
        <begin position="297"/>
        <end position="328"/>
    </location>
</feature>
<evidence type="ECO:0000256" key="1">
    <source>
        <dbReference type="SAM" id="MobiDB-lite"/>
    </source>
</evidence>
<feature type="transmembrane region" description="Helical" evidence="2">
    <location>
        <begin position="348"/>
        <end position="370"/>
    </location>
</feature>
<dbReference type="AlphaFoldDB" id="D7CXH5"/>
<keyword evidence="3" id="KW-0732">Signal</keyword>
<dbReference type="eggNOG" id="ENOG502ZACP">
    <property type="taxonomic scope" value="Bacteria"/>
</dbReference>
<feature type="transmembrane region" description="Helical" evidence="2">
    <location>
        <begin position="253"/>
        <end position="276"/>
    </location>
</feature>